<reference evidence="15" key="1">
    <citation type="journal article" date="2011" name="Nat. Biotechnol.">
        <title>The genomic sequence of the Chinese hamster ovary (CHO)-K1 cell line.</title>
        <authorList>
            <person name="Xu X."/>
            <person name="Nagarajan H."/>
            <person name="Lewis N.E."/>
            <person name="Pan S."/>
            <person name="Cai Z."/>
            <person name="Liu X."/>
            <person name="Chen W."/>
            <person name="Xie M."/>
            <person name="Wang W."/>
            <person name="Hammond S."/>
            <person name="Andersen M.R."/>
            <person name="Neff N."/>
            <person name="Passarelli B."/>
            <person name="Koh W."/>
            <person name="Fan H.C."/>
            <person name="Wang J."/>
            <person name="Gui Y."/>
            <person name="Lee K.H."/>
            <person name="Betenbaugh M.J."/>
            <person name="Quake S.R."/>
            <person name="Famili I."/>
            <person name="Palsson B.O."/>
            <person name="Wang J."/>
        </authorList>
    </citation>
    <scope>NUCLEOTIDE SEQUENCE [LARGE SCALE GENOMIC DNA]</scope>
    <source>
        <strain evidence="15">CHO K1 cell line</strain>
    </source>
</reference>
<keyword evidence="11" id="KW-0175">Coiled coil</keyword>
<dbReference type="InParanoid" id="G3HPT2"/>
<dbReference type="InterPro" id="IPR035979">
    <property type="entry name" value="RBD_domain_sf"/>
</dbReference>
<dbReference type="InterPro" id="IPR029131">
    <property type="entry name" value="HAUS5"/>
</dbReference>
<evidence type="ECO:0000256" key="7">
    <source>
        <dbReference type="ARBA" id="ARBA00023242"/>
    </source>
</evidence>
<dbReference type="GO" id="GO:0003723">
    <property type="term" value="F:RNA binding"/>
    <property type="evidence" value="ECO:0007669"/>
    <property type="project" value="UniProtKB-UniRule"/>
</dbReference>
<dbReference type="eggNOG" id="KOG0226">
    <property type="taxonomic scope" value="Eukaryota"/>
</dbReference>
<accession>G3HPT2</accession>
<evidence type="ECO:0000313" key="14">
    <source>
        <dbReference type="EMBL" id="EGW03706.1"/>
    </source>
</evidence>
<dbReference type="PROSITE" id="PS50102">
    <property type="entry name" value="RRM"/>
    <property type="match status" value="1"/>
</dbReference>
<comment type="similarity">
    <text evidence="3">Belongs to the RRM RBM42 family.</text>
</comment>
<feature type="domain" description="RRM" evidence="13">
    <location>
        <begin position="612"/>
        <end position="690"/>
    </location>
</feature>
<evidence type="ECO:0000256" key="11">
    <source>
        <dbReference type="SAM" id="Coils"/>
    </source>
</evidence>
<dbReference type="GO" id="GO:0007098">
    <property type="term" value="P:centrosome cycle"/>
    <property type="evidence" value="ECO:0007669"/>
    <property type="project" value="InterPro"/>
</dbReference>
<dbReference type="FunFam" id="3.30.70.330:FF:000189">
    <property type="entry name" value="RNA-binding protein 42 isoform X2"/>
    <property type="match status" value="1"/>
</dbReference>
<evidence type="ECO:0000256" key="12">
    <source>
        <dbReference type="SAM" id="MobiDB-lite"/>
    </source>
</evidence>
<evidence type="ECO:0000256" key="3">
    <source>
        <dbReference type="ARBA" id="ARBA00007408"/>
    </source>
</evidence>
<keyword evidence="6 10" id="KW-0694">RNA-binding</keyword>
<sequence length="711" mass="79056">MVRRKLELEATVARLRAESQKLDQSLELMDQETEAQDMTIAQTLQSLKETQHRTLLLQAKGRAVQRQQCGLQGPMKRLQNQLSHLQDMQRKAKVDVAFGPPVSAAPALEPGVLTLLTNHPAGHILAALKYLAAEREKEIWSLCSGDGLKEEAPSSPQAPEPSSSRQALPPVVHLIQEGWQAIGALYTERNVLLEEHQALTGRLQSLVEEVVGRHAPGSSERKALLLGLKCSGRKAELTSLRAQCQELKNAVGSRKLLLRELQAKQQQILRSNQLVEETQERIRLLIKDNSVSKTRLSQGPEEVLALMQQKVVPTSEAVAPQSQELLHCLKKEAQHLPHIQLGPLLRYHAKGFWKSSSLVLCCRPQSEAAIQEPTVHPAAAPRYPKELQPHLAEPYAGAACREKLLQIKASQEKEQKEDMGQTLKKLEDLVTQSLEQIPKLQWRGDWEEEPVETGMRHQGETLERVGFGPADRSHLDSPEAREAMFLRRAAVAPQRAPILRPAFVPHVLQRADSALSSAAGGPRPMALRPPHQALVGPPLPGPPGPPMMLPPMARAPGPPLGSMAGLKPPLVPEPLGEDKKKGKPEKLKRCIRTAAGSSWEDPSLLEWDADDFRIFCGDLGNEVNDDILARAVSRFPSFLKAKVIRDKRTGKTKGYGFVSFKDPSDYVRAMREMNGKYVGSRPIKLRKSMWKDRNLDVVRKKQKEKKKLGLR</sequence>
<evidence type="ECO:0000256" key="1">
    <source>
        <dbReference type="ARBA" id="ARBA00004123"/>
    </source>
</evidence>
<evidence type="ECO:0000256" key="8">
    <source>
        <dbReference type="ARBA" id="ARBA00030574"/>
    </source>
</evidence>
<dbReference type="PANTHER" id="PTHR28588:SF1">
    <property type="entry name" value="HAUS AUGMIN-LIKE COMPLEX SUBUNIT 5"/>
    <property type="match status" value="1"/>
</dbReference>
<dbReference type="GO" id="GO:0005737">
    <property type="term" value="C:cytoplasm"/>
    <property type="evidence" value="ECO:0007669"/>
    <property type="project" value="UniProtKB-SubCell"/>
</dbReference>
<dbReference type="CDD" id="cd12383">
    <property type="entry name" value="RRM_RBM42"/>
    <property type="match status" value="1"/>
</dbReference>
<feature type="region of interest" description="Disordered" evidence="12">
    <location>
        <begin position="515"/>
        <end position="587"/>
    </location>
</feature>
<dbReference type="PRINTS" id="PR02091">
    <property type="entry name" value="HAUSAUGMINL5"/>
</dbReference>
<dbReference type="GO" id="GO:0005634">
    <property type="term" value="C:nucleus"/>
    <property type="evidence" value="ECO:0007669"/>
    <property type="project" value="UniProtKB-SubCell"/>
</dbReference>
<keyword evidence="7" id="KW-0539">Nucleus</keyword>
<dbReference type="STRING" id="10029.G3HPT2"/>
<comment type="subunit">
    <text evidence="9">Interacts with HNRNPK.</text>
</comment>
<keyword evidence="5" id="KW-0963">Cytoplasm</keyword>
<evidence type="ECO:0000313" key="15">
    <source>
        <dbReference type="Proteomes" id="UP000001075"/>
    </source>
</evidence>
<evidence type="ECO:0000256" key="5">
    <source>
        <dbReference type="ARBA" id="ARBA00022490"/>
    </source>
</evidence>
<dbReference type="Pfam" id="PF14817">
    <property type="entry name" value="HAUS5"/>
    <property type="match status" value="2"/>
</dbReference>
<gene>
    <name evidence="14" type="ORF">I79_012803</name>
</gene>
<feature type="compositionally biased region" description="Basic and acidic residues" evidence="12">
    <location>
        <begin position="576"/>
        <end position="587"/>
    </location>
</feature>
<dbReference type="Gene3D" id="3.30.70.330">
    <property type="match status" value="1"/>
</dbReference>
<protein>
    <recommendedName>
        <fullName evidence="4">RNA-binding protein 42</fullName>
    </recommendedName>
    <alternativeName>
        <fullName evidence="8">RNA-binding motif protein 42</fullName>
    </alternativeName>
</protein>
<evidence type="ECO:0000256" key="9">
    <source>
        <dbReference type="ARBA" id="ARBA00063496"/>
    </source>
</evidence>
<dbReference type="FunCoup" id="G3HPT2">
    <property type="interactions" value="1126"/>
</dbReference>
<dbReference type="AlphaFoldDB" id="G3HPT2"/>
<proteinExistence type="inferred from homology"/>
<dbReference type="SUPFAM" id="SSF54928">
    <property type="entry name" value="RNA-binding domain, RBD"/>
    <property type="match status" value="1"/>
</dbReference>
<dbReference type="GO" id="GO:0051225">
    <property type="term" value="P:spindle assembly"/>
    <property type="evidence" value="ECO:0007669"/>
    <property type="project" value="InterPro"/>
</dbReference>
<dbReference type="InterPro" id="IPR026215">
    <property type="entry name" value="HAUS5_metazoa"/>
</dbReference>
<evidence type="ECO:0000256" key="4">
    <source>
        <dbReference type="ARBA" id="ARBA00015192"/>
    </source>
</evidence>
<feature type="coiled-coil region" evidence="11">
    <location>
        <begin position="5"/>
        <end position="32"/>
    </location>
</feature>
<dbReference type="GO" id="GO:0070652">
    <property type="term" value="C:HAUS complex"/>
    <property type="evidence" value="ECO:0007669"/>
    <property type="project" value="InterPro"/>
</dbReference>
<dbReference type="Pfam" id="PF00076">
    <property type="entry name" value="RRM_1"/>
    <property type="match status" value="1"/>
</dbReference>
<comment type="subcellular location">
    <subcellularLocation>
        <location evidence="2">Cytoplasm</location>
    </subcellularLocation>
    <subcellularLocation>
        <location evidence="1">Nucleus</location>
    </subcellularLocation>
</comment>
<dbReference type="EMBL" id="JH000588">
    <property type="protein sequence ID" value="EGW03706.1"/>
    <property type="molecule type" value="Genomic_DNA"/>
</dbReference>
<dbReference type="InterPro" id="IPR034215">
    <property type="entry name" value="RBM42_RRM"/>
</dbReference>
<organism evidence="14 15">
    <name type="scientific">Cricetulus griseus</name>
    <name type="common">Chinese hamster</name>
    <name type="synonym">Cricetulus barabensis griseus</name>
    <dbReference type="NCBI Taxonomy" id="10029"/>
    <lineage>
        <taxon>Eukaryota</taxon>
        <taxon>Metazoa</taxon>
        <taxon>Chordata</taxon>
        <taxon>Craniata</taxon>
        <taxon>Vertebrata</taxon>
        <taxon>Euteleostomi</taxon>
        <taxon>Mammalia</taxon>
        <taxon>Eutheria</taxon>
        <taxon>Euarchontoglires</taxon>
        <taxon>Glires</taxon>
        <taxon>Rodentia</taxon>
        <taxon>Myomorpha</taxon>
        <taxon>Muroidea</taxon>
        <taxon>Cricetidae</taxon>
        <taxon>Cricetinae</taxon>
        <taxon>Cricetulus</taxon>
    </lineage>
</organism>
<dbReference type="InterPro" id="IPR012677">
    <property type="entry name" value="Nucleotide-bd_a/b_plait_sf"/>
</dbReference>
<evidence type="ECO:0000259" key="13">
    <source>
        <dbReference type="PROSITE" id="PS50102"/>
    </source>
</evidence>
<dbReference type="InterPro" id="IPR000504">
    <property type="entry name" value="RRM_dom"/>
</dbReference>
<evidence type="ECO:0000256" key="6">
    <source>
        <dbReference type="ARBA" id="ARBA00022884"/>
    </source>
</evidence>
<feature type="compositionally biased region" description="Pro residues" evidence="12">
    <location>
        <begin position="537"/>
        <end position="549"/>
    </location>
</feature>
<name>G3HPT2_CRIGR</name>
<dbReference type="SMART" id="SM00360">
    <property type="entry name" value="RRM"/>
    <property type="match status" value="1"/>
</dbReference>
<dbReference type="PANTHER" id="PTHR28588">
    <property type="entry name" value="HAUS AUGMIN-LIKE COMPLEX SUBUNIT 5"/>
    <property type="match status" value="1"/>
</dbReference>
<dbReference type="Proteomes" id="UP000001075">
    <property type="component" value="Unassembled WGS sequence"/>
</dbReference>
<dbReference type="GO" id="GO:0005813">
    <property type="term" value="C:centrosome"/>
    <property type="evidence" value="ECO:0007669"/>
    <property type="project" value="TreeGrafter"/>
</dbReference>
<evidence type="ECO:0000256" key="10">
    <source>
        <dbReference type="PROSITE-ProRule" id="PRU00176"/>
    </source>
</evidence>
<evidence type="ECO:0000256" key="2">
    <source>
        <dbReference type="ARBA" id="ARBA00004496"/>
    </source>
</evidence>